<feature type="compositionally biased region" description="Polar residues" evidence="1">
    <location>
        <begin position="489"/>
        <end position="501"/>
    </location>
</feature>
<name>A0A0L8IDZ1_OCTBM</name>
<accession>A0A0L8IDZ1</accession>
<dbReference type="EMBL" id="KQ415907">
    <property type="protein sequence ID" value="KOF99708.1"/>
    <property type="molecule type" value="Genomic_DNA"/>
</dbReference>
<feature type="compositionally biased region" description="Basic and acidic residues" evidence="1">
    <location>
        <begin position="317"/>
        <end position="328"/>
    </location>
</feature>
<evidence type="ECO:0000313" key="3">
    <source>
        <dbReference type="EMBL" id="KOF99708.1"/>
    </source>
</evidence>
<dbReference type="OrthoDB" id="10490334at2759"/>
<sequence length="615" mass="69953">MKLLERLIQMADHLLQLLLLLHVSCTICQQAAISQSDMVRNVTYRKVLNRNFRLSFGINRSHHRQERRMRSVIECSIFCMASPSCTFFTFWRKKKCERFNDWQTITLSSSKKDVSYIRLHDSSWYKAFSFNTNSMSNPADVFFGKYNQSRPNSEFYRSSLLDVWDSLNINEVKIVLRKADKDVLTLKFAAINTNIGNWFSGSNLKSTPWSDLPPDNTTYKMDIVYNITSDVNLHNTNQVDHGNSTNNIDYSNQGNTTSQGDNNYQGNYSTLCNNTEVDNNRNERSFRSFKQRKRCNLPKRCEGRKCWNTYDESKVGENEGKDEAKKVDDDDDDKDKEKCKGNGKGKGDCKDEEKDKEKCKGDCKDEEKDKEKCKGNGKGKGDCKDEEKCKGKGKGDCKDEEKDKEKCKGNGKEKCKGNGKGKGDCKDEEKDKEKCKGKGKGDCKDEEKDKEKCKGKGDCKDEDKGSDAGKDKCKNHGKGQDRCNVGDGSLNSNHGNNSKQENNSDHSNNGNHSNSSNDLNSEEKHRSSEKNNPRCAFCIFVGDSRIWLMVSNTKPSNWTTLSQDNRHSIWYLEEGKKADGNPEDAYTLSCIHTDIAHPAKHTGFISFKPTRPQLS</sequence>
<reference evidence="3" key="1">
    <citation type="submission" date="2015-07" db="EMBL/GenBank/DDBJ databases">
        <title>MeaNS - Measles Nucleotide Surveillance Program.</title>
        <authorList>
            <person name="Tran T."/>
            <person name="Druce J."/>
        </authorList>
    </citation>
    <scope>NUCLEOTIDE SEQUENCE</scope>
    <source>
        <strain evidence="3">UCB-OBI-ISO-001</strain>
        <tissue evidence="3">Gonad</tissue>
    </source>
</reference>
<evidence type="ECO:0000256" key="2">
    <source>
        <dbReference type="SAM" id="SignalP"/>
    </source>
</evidence>
<gene>
    <name evidence="3" type="ORF">OCBIM_22012332mg</name>
</gene>
<proteinExistence type="predicted"/>
<feature type="region of interest" description="Disordered" evidence="1">
    <location>
        <begin position="317"/>
        <end position="529"/>
    </location>
</feature>
<organism evidence="3">
    <name type="scientific">Octopus bimaculoides</name>
    <name type="common">California two-spotted octopus</name>
    <dbReference type="NCBI Taxonomy" id="37653"/>
    <lineage>
        <taxon>Eukaryota</taxon>
        <taxon>Metazoa</taxon>
        <taxon>Spiralia</taxon>
        <taxon>Lophotrochozoa</taxon>
        <taxon>Mollusca</taxon>
        <taxon>Cephalopoda</taxon>
        <taxon>Coleoidea</taxon>
        <taxon>Octopodiformes</taxon>
        <taxon>Octopoda</taxon>
        <taxon>Incirrata</taxon>
        <taxon>Octopodidae</taxon>
        <taxon>Octopus</taxon>
    </lineage>
</organism>
<dbReference type="AlphaFoldDB" id="A0A0L8IDZ1"/>
<keyword evidence="2" id="KW-0732">Signal</keyword>
<feature type="compositionally biased region" description="Low complexity" evidence="1">
    <location>
        <begin position="505"/>
        <end position="519"/>
    </location>
</feature>
<evidence type="ECO:0000256" key="1">
    <source>
        <dbReference type="SAM" id="MobiDB-lite"/>
    </source>
</evidence>
<feature type="signal peptide" evidence="2">
    <location>
        <begin position="1"/>
        <end position="28"/>
    </location>
</feature>
<feature type="chain" id="PRO_5005584322" description="Apple domain-containing protein" evidence="2">
    <location>
        <begin position="29"/>
        <end position="615"/>
    </location>
</feature>
<feature type="region of interest" description="Disordered" evidence="1">
    <location>
        <begin position="236"/>
        <end position="268"/>
    </location>
</feature>
<evidence type="ECO:0008006" key="4">
    <source>
        <dbReference type="Google" id="ProtNLM"/>
    </source>
</evidence>
<protein>
    <recommendedName>
        <fullName evidence="4">Apple domain-containing protein</fullName>
    </recommendedName>
</protein>
<feature type="compositionally biased region" description="Basic and acidic residues" evidence="1">
    <location>
        <begin position="335"/>
        <end position="481"/>
    </location>
</feature>